<name>A0ABT2AB20_9BURK</name>
<gene>
    <name evidence="3" type="ORF">NX782_18925</name>
</gene>
<evidence type="ECO:0000313" key="3">
    <source>
        <dbReference type="EMBL" id="MCS0591267.1"/>
    </source>
</evidence>
<feature type="signal peptide" evidence="2">
    <location>
        <begin position="1"/>
        <end position="21"/>
    </location>
</feature>
<protein>
    <submittedName>
        <fullName evidence="3">Uncharacterized protein</fullName>
    </submittedName>
</protein>
<dbReference type="EMBL" id="JANUGX010000025">
    <property type="protein sequence ID" value="MCS0591267.1"/>
    <property type="molecule type" value="Genomic_DNA"/>
</dbReference>
<proteinExistence type="predicted"/>
<keyword evidence="2" id="KW-0732">Signal</keyword>
<dbReference type="Proteomes" id="UP001205560">
    <property type="component" value="Unassembled WGS sequence"/>
</dbReference>
<dbReference type="RefSeq" id="WP_258847036.1">
    <property type="nucleotide sequence ID" value="NZ_JANUGX010000025.1"/>
</dbReference>
<evidence type="ECO:0000313" key="4">
    <source>
        <dbReference type="Proteomes" id="UP001205560"/>
    </source>
</evidence>
<reference evidence="3 4" key="1">
    <citation type="submission" date="2022-08" db="EMBL/GenBank/DDBJ databases">
        <title>Reclassification of Massilia species as members of the genera Telluria, Duganella, Pseudoduganella, Mokoshia gen. nov. and Zemynaea gen. nov. using orthogonal and non-orthogonal genome-based approaches.</title>
        <authorList>
            <person name="Bowman J.P."/>
        </authorList>
    </citation>
    <scope>NUCLEOTIDE SEQUENCE [LARGE SCALE GENOMIC DNA]</scope>
    <source>
        <strain evidence="3 4">LMG 28164</strain>
    </source>
</reference>
<evidence type="ECO:0000256" key="2">
    <source>
        <dbReference type="SAM" id="SignalP"/>
    </source>
</evidence>
<comment type="caution">
    <text evidence="3">The sequence shown here is derived from an EMBL/GenBank/DDBJ whole genome shotgun (WGS) entry which is preliminary data.</text>
</comment>
<sequence>MRSWIWMTVMGLCLTGWQAMAQELEERKESAPPPPRLRLTDEAISKAVRETLLEEGRSGADAGTGAGIKREQGKALSADASYQKSERGFSEAQKPGCLGPDATRFQPSSTVVNTPLGKFNVGVGGIFALPFWAAAIARGKCN</sequence>
<feature type="chain" id="PRO_5045406018" evidence="2">
    <location>
        <begin position="22"/>
        <end position="142"/>
    </location>
</feature>
<keyword evidence="4" id="KW-1185">Reference proteome</keyword>
<feature type="region of interest" description="Disordered" evidence="1">
    <location>
        <begin position="54"/>
        <end position="102"/>
    </location>
</feature>
<organism evidence="3 4">
    <name type="scientific">Massilia norwichensis</name>
    <dbReference type="NCBI Taxonomy" id="1442366"/>
    <lineage>
        <taxon>Bacteria</taxon>
        <taxon>Pseudomonadati</taxon>
        <taxon>Pseudomonadota</taxon>
        <taxon>Betaproteobacteria</taxon>
        <taxon>Burkholderiales</taxon>
        <taxon>Oxalobacteraceae</taxon>
        <taxon>Telluria group</taxon>
        <taxon>Massilia</taxon>
    </lineage>
</organism>
<accession>A0ABT2AB20</accession>
<evidence type="ECO:0000256" key="1">
    <source>
        <dbReference type="SAM" id="MobiDB-lite"/>
    </source>
</evidence>